<organism evidence="1 2">
    <name type="scientific">Marmota monax</name>
    <name type="common">Woodchuck</name>
    <dbReference type="NCBI Taxonomy" id="9995"/>
    <lineage>
        <taxon>Eukaryota</taxon>
        <taxon>Metazoa</taxon>
        <taxon>Chordata</taxon>
        <taxon>Craniata</taxon>
        <taxon>Vertebrata</taxon>
        <taxon>Euteleostomi</taxon>
        <taxon>Mammalia</taxon>
        <taxon>Eutheria</taxon>
        <taxon>Euarchontoglires</taxon>
        <taxon>Glires</taxon>
        <taxon>Rodentia</taxon>
        <taxon>Sciuromorpha</taxon>
        <taxon>Sciuridae</taxon>
        <taxon>Xerinae</taxon>
        <taxon>Marmotini</taxon>
        <taxon>Marmota</taxon>
    </lineage>
</organism>
<protein>
    <submittedName>
        <fullName evidence="1">Uncharacterized protein</fullName>
    </submittedName>
</protein>
<evidence type="ECO:0000313" key="2">
    <source>
        <dbReference type="Proteomes" id="UP000662637"/>
    </source>
</evidence>
<accession>A0A834PI99</accession>
<sequence>MDRKCLTLDSWPRGGGYDIWVRLSPCAGRDDEALSSVTGQKTARRSLGIAPVTNTSSSPSGLLRITAEAMLTDRD</sequence>
<proteinExistence type="predicted"/>
<comment type="caution">
    <text evidence="1">The sequence shown here is derived from an EMBL/GenBank/DDBJ whole genome shotgun (WGS) entry which is preliminary data.</text>
</comment>
<dbReference type="EMBL" id="WJEC01008751">
    <property type="protein sequence ID" value="KAF7460781.1"/>
    <property type="molecule type" value="Genomic_DNA"/>
</dbReference>
<dbReference type="AlphaFoldDB" id="A0A834PI99"/>
<name>A0A834PI99_MARMO</name>
<dbReference type="Proteomes" id="UP000662637">
    <property type="component" value="Unassembled WGS sequence"/>
</dbReference>
<gene>
    <name evidence="1" type="ORF">GHT09_018792</name>
</gene>
<evidence type="ECO:0000313" key="1">
    <source>
        <dbReference type="EMBL" id="KAF7460781.1"/>
    </source>
</evidence>
<reference evidence="1" key="1">
    <citation type="submission" date="2020-08" db="EMBL/GenBank/DDBJ databases">
        <authorList>
            <person name="Shumante A."/>
            <person name="Zimin A.V."/>
            <person name="Puiu D."/>
            <person name="Salzberg S.L."/>
        </authorList>
    </citation>
    <scope>NUCLEOTIDE SEQUENCE</scope>
    <source>
        <strain evidence="1">WC2-LM</strain>
        <tissue evidence="1">Liver</tissue>
    </source>
</reference>